<organism evidence="2 3">
    <name type="scientific">Prorocentrum cordatum</name>
    <dbReference type="NCBI Taxonomy" id="2364126"/>
    <lineage>
        <taxon>Eukaryota</taxon>
        <taxon>Sar</taxon>
        <taxon>Alveolata</taxon>
        <taxon>Dinophyceae</taxon>
        <taxon>Prorocentrales</taxon>
        <taxon>Prorocentraceae</taxon>
        <taxon>Prorocentrum</taxon>
    </lineage>
</organism>
<protein>
    <submittedName>
        <fullName evidence="2">Uncharacterized protein</fullName>
    </submittedName>
</protein>
<feature type="region of interest" description="Disordered" evidence="1">
    <location>
        <begin position="1"/>
        <end position="24"/>
    </location>
</feature>
<keyword evidence="3" id="KW-1185">Reference proteome</keyword>
<gene>
    <name evidence="2" type="ORF">PCOR1329_LOCUS72757</name>
</gene>
<feature type="non-terminal residue" evidence="2">
    <location>
        <position position="1"/>
    </location>
</feature>
<reference evidence="2" key="1">
    <citation type="submission" date="2023-10" db="EMBL/GenBank/DDBJ databases">
        <authorList>
            <person name="Chen Y."/>
            <person name="Shah S."/>
            <person name="Dougan E. K."/>
            <person name="Thang M."/>
            <person name="Chan C."/>
        </authorList>
    </citation>
    <scope>NUCLEOTIDE SEQUENCE [LARGE SCALE GENOMIC DNA]</scope>
</reference>
<feature type="compositionally biased region" description="Basic and acidic residues" evidence="1">
    <location>
        <begin position="1"/>
        <end position="15"/>
    </location>
</feature>
<dbReference type="EMBL" id="CAUYUJ010019747">
    <property type="protein sequence ID" value="CAK0893422.1"/>
    <property type="molecule type" value="Genomic_DNA"/>
</dbReference>
<feature type="non-terminal residue" evidence="2">
    <location>
        <position position="127"/>
    </location>
</feature>
<evidence type="ECO:0000313" key="3">
    <source>
        <dbReference type="Proteomes" id="UP001189429"/>
    </source>
</evidence>
<proteinExistence type="predicted"/>
<dbReference type="Proteomes" id="UP001189429">
    <property type="component" value="Unassembled WGS sequence"/>
</dbReference>
<evidence type="ECO:0000256" key="1">
    <source>
        <dbReference type="SAM" id="MobiDB-lite"/>
    </source>
</evidence>
<sequence length="127" mass="13433">VLSDKDHGGSNREHSPGSGVSADTLRRLARASERRGGEELGAGAAQLCQRLSVAIRLVAKAVFTPELMSFVTTGTSCFTTFEAATAARDLVRESCNVLASSVQQAKQRAVSKKLTGRRCTLSTEAAH</sequence>
<name>A0ABN9X2C8_9DINO</name>
<comment type="caution">
    <text evidence="2">The sequence shown here is derived from an EMBL/GenBank/DDBJ whole genome shotgun (WGS) entry which is preliminary data.</text>
</comment>
<accession>A0ABN9X2C8</accession>
<evidence type="ECO:0000313" key="2">
    <source>
        <dbReference type="EMBL" id="CAK0893422.1"/>
    </source>
</evidence>